<evidence type="ECO:0000313" key="2">
    <source>
        <dbReference type="EMBL" id="MFB9468542.1"/>
    </source>
</evidence>
<dbReference type="Gene3D" id="3.30.559.30">
    <property type="entry name" value="Nonribosomal peptide synthetase, condensation domain"/>
    <property type="match status" value="1"/>
</dbReference>
<sequence length="502" mass="55736">MTGIADLLERLAPEEKRALVRDLLLRRAKGDELFPLSHGQQAMWFMHHVDPGNPAYNVPSAWRVLTRLDRAAFDGALADLAARHPMLRTTYVALEGIPFQRVHPPAGQVRLESYDARDLDEDAFAALLTREAMRPFDLAEGPVLRWHLYERGDGGQVLLLNGHHIALDAWSAFQCLDELGVLYTARLRGEPPDLPEVGARYTDYVRRQAALLGGPEGARLAAYWRSRLAGPLPDLGLRTDRPRPRVRRRRGDRCPMSFDAELSAALRRLADAEAATLFVVLLAGFYTLLYRHTGQADLRVATPTAHREQAAFSQVVGYFADSVVLRADLAGPPSFRVLVRRVRDGVLDALDHQDLPFAVLVDLLNPERDPSRPPLCEVSFGMQKSHRVRFRQARGPEGVSLFGLRSADALVLDLGDLVLAPHPLSHPTSRYDLDLQLHETDGTIAGALTYDTDLFDRATVERLVSNLRVLLAAAAADPDAPLSRLPMLTEEEQRLMLGWGAG</sequence>
<protein>
    <submittedName>
        <fullName evidence="2">Condensation domain-containing protein</fullName>
    </submittedName>
</protein>
<dbReference type="Gene3D" id="3.30.559.10">
    <property type="entry name" value="Chloramphenicol acetyltransferase-like domain"/>
    <property type="match status" value="1"/>
</dbReference>
<keyword evidence="3" id="KW-1185">Reference proteome</keyword>
<dbReference type="CDD" id="cd19531">
    <property type="entry name" value="LCL_NRPS-like"/>
    <property type="match status" value="1"/>
</dbReference>
<feature type="domain" description="Condensation" evidence="1">
    <location>
        <begin position="34"/>
        <end position="496"/>
    </location>
</feature>
<dbReference type="SUPFAM" id="SSF52777">
    <property type="entry name" value="CoA-dependent acyltransferases"/>
    <property type="match status" value="2"/>
</dbReference>
<name>A0ABV5NE88_9ACTN</name>
<reference evidence="2 3" key="1">
    <citation type="submission" date="2024-09" db="EMBL/GenBank/DDBJ databases">
        <authorList>
            <person name="Sun Q."/>
            <person name="Mori K."/>
        </authorList>
    </citation>
    <scope>NUCLEOTIDE SEQUENCE [LARGE SCALE GENOMIC DNA]</scope>
    <source>
        <strain evidence="2 3">JCM 3324</strain>
    </source>
</reference>
<dbReference type="Pfam" id="PF00668">
    <property type="entry name" value="Condensation"/>
    <property type="match status" value="1"/>
</dbReference>
<dbReference type="PANTHER" id="PTHR45527:SF1">
    <property type="entry name" value="FATTY ACID SYNTHASE"/>
    <property type="match status" value="1"/>
</dbReference>
<dbReference type="PANTHER" id="PTHR45527">
    <property type="entry name" value="NONRIBOSOMAL PEPTIDE SYNTHETASE"/>
    <property type="match status" value="1"/>
</dbReference>
<accession>A0ABV5NE88</accession>
<dbReference type="InterPro" id="IPR001242">
    <property type="entry name" value="Condensation_dom"/>
</dbReference>
<dbReference type="InterPro" id="IPR023213">
    <property type="entry name" value="CAT-like_dom_sf"/>
</dbReference>
<organism evidence="2 3">
    <name type="scientific">Nonomuraea salmonea</name>
    <dbReference type="NCBI Taxonomy" id="46181"/>
    <lineage>
        <taxon>Bacteria</taxon>
        <taxon>Bacillati</taxon>
        <taxon>Actinomycetota</taxon>
        <taxon>Actinomycetes</taxon>
        <taxon>Streptosporangiales</taxon>
        <taxon>Streptosporangiaceae</taxon>
        <taxon>Nonomuraea</taxon>
    </lineage>
</organism>
<dbReference type="EMBL" id="JBHMCF010000003">
    <property type="protein sequence ID" value="MFB9468542.1"/>
    <property type="molecule type" value="Genomic_DNA"/>
</dbReference>
<dbReference type="Proteomes" id="UP001589568">
    <property type="component" value="Unassembled WGS sequence"/>
</dbReference>
<evidence type="ECO:0000259" key="1">
    <source>
        <dbReference type="Pfam" id="PF00668"/>
    </source>
</evidence>
<proteinExistence type="predicted"/>
<evidence type="ECO:0000313" key="3">
    <source>
        <dbReference type="Proteomes" id="UP001589568"/>
    </source>
</evidence>
<dbReference type="RefSeq" id="WP_379482576.1">
    <property type="nucleotide sequence ID" value="NZ_JBHMCF010000003.1"/>
</dbReference>
<comment type="caution">
    <text evidence="2">The sequence shown here is derived from an EMBL/GenBank/DDBJ whole genome shotgun (WGS) entry which is preliminary data.</text>
</comment>
<gene>
    <name evidence="2" type="ORF">ACFFR3_03445</name>
</gene>